<keyword evidence="1" id="KW-0472">Membrane</keyword>
<proteinExistence type="predicted"/>
<evidence type="ECO:0000259" key="2">
    <source>
        <dbReference type="PROSITE" id="PS52015"/>
    </source>
</evidence>
<dbReference type="AlphaFoldDB" id="A0A918NBM7"/>
<dbReference type="PANTHER" id="PTHR33446">
    <property type="entry name" value="PROTEIN TONB-RELATED"/>
    <property type="match status" value="1"/>
</dbReference>
<organism evidence="3 4">
    <name type="scientific">Litorimonas cladophorae</name>
    <dbReference type="NCBI Taxonomy" id="1220491"/>
    <lineage>
        <taxon>Bacteria</taxon>
        <taxon>Pseudomonadati</taxon>
        <taxon>Pseudomonadota</taxon>
        <taxon>Alphaproteobacteria</taxon>
        <taxon>Maricaulales</taxon>
        <taxon>Robiginitomaculaceae</taxon>
    </lineage>
</organism>
<keyword evidence="1" id="KW-1133">Transmembrane helix</keyword>
<dbReference type="EMBL" id="BMYV01000001">
    <property type="protein sequence ID" value="GGX55879.1"/>
    <property type="molecule type" value="Genomic_DNA"/>
</dbReference>
<dbReference type="SUPFAM" id="SSF74653">
    <property type="entry name" value="TolA/TonB C-terminal domain"/>
    <property type="match status" value="1"/>
</dbReference>
<dbReference type="RefSeq" id="WP_189579780.1">
    <property type="nucleotide sequence ID" value="NZ_BMYV01000001.1"/>
</dbReference>
<reference evidence="3 4" key="1">
    <citation type="journal article" date="2014" name="Int. J. Syst. Evol. Microbiol.">
        <title>Complete genome sequence of Corynebacterium casei LMG S-19264T (=DSM 44701T), isolated from a smear-ripened cheese.</title>
        <authorList>
            <consortium name="US DOE Joint Genome Institute (JGI-PGF)"/>
            <person name="Walter F."/>
            <person name="Albersmeier A."/>
            <person name="Kalinowski J."/>
            <person name="Ruckert C."/>
        </authorList>
    </citation>
    <scope>NUCLEOTIDE SEQUENCE [LARGE SCALE GENOMIC DNA]</scope>
    <source>
        <strain evidence="3 4">KCTC 23968</strain>
    </source>
</reference>
<gene>
    <name evidence="3" type="primary">tonB2</name>
    <name evidence="3" type="ORF">GCM10011309_00710</name>
</gene>
<dbReference type="Proteomes" id="UP000600865">
    <property type="component" value="Unassembled WGS sequence"/>
</dbReference>
<comment type="caution">
    <text evidence="3">The sequence shown here is derived from an EMBL/GenBank/DDBJ whole genome shotgun (WGS) entry which is preliminary data.</text>
</comment>
<dbReference type="Pfam" id="PF03544">
    <property type="entry name" value="TonB_C"/>
    <property type="match status" value="1"/>
</dbReference>
<dbReference type="InterPro" id="IPR051045">
    <property type="entry name" value="TonB-dependent_transducer"/>
</dbReference>
<dbReference type="PROSITE" id="PS52015">
    <property type="entry name" value="TONB_CTD"/>
    <property type="match status" value="1"/>
</dbReference>
<dbReference type="GO" id="GO:0055085">
    <property type="term" value="P:transmembrane transport"/>
    <property type="evidence" value="ECO:0007669"/>
    <property type="project" value="InterPro"/>
</dbReference>
<keyword evidence="4" id="KW-1185">Reference proteome</keyword>
<evidence type="ECO:0000313" key="3">
    <source>
        <dbReference type="EMBL" id="GGX55879.1"/>
    </source>
</evidence>
<feature type="transmembrane region" description="Helical" evidence="1">
    <location>
        <begin position="6"/>
        <end position="29"/>
    </location>
</feature>
<name>A0A918NBM7_9PROT</name>
<feature type="domain" description="TonB C-terminal" evidence="2">
    <location>
        <begin position="113"/>
        <end position="209"/>
    </location>
</feature>
<keyword evidence="1" id="KW-0812">Transmembrane</keyword>
<protein>
    <submittedName>
        <fullName evidence="3">Protein TonB</fullName>
    </submittedName>
</protein>
<dbReference type="PANTHER" id="PTHR33446:SF14">
    <property type="entry name" value="PROTEIN TONB"/>
    <property type="match status" value="1"/>
</dbReference>
<sequence>MNNAVRWLVFTPIAAILTVILFLAMRALISKEFQPQDKGETASFEINPKVEDIKVIERETKIDRVKKVITPPPPPQIERAKADKPTEKIASIEGAVPEFESPKIDASNFKITVSDRDAQPLVRIPPIFPPRFLQGNNSGYCKVRFDVSPEGQPFNVDAYTCTSSSLKNATIKSVQKWKYNPKIVDGRGVARSGVETTIRFDLQDERGRKMPLPSGY</sequence>
<evidence type="ECO:0000313" key="4">
    <source>
        <dbReference type="Proteomes" id="UP000600865"/>
    </source>
</evidence>
<accession>A0A918NBM7</accession>
<dbReference type="Gene3D" id="3.30.1150.10">
    <property type="match status" value="1"/>
</dbReference>
<dbReference type="InterPro" id="IPR037682">
    <property type="entry name" value="TonB_C"/>
</dbReference>
<evidence type="ECO:0000256" key="1">
    <source>
        <dbReference type="SAM" id="Phobius"/>
    </source>
</evidence>